<dbReference type="EMBL" id="LN899821">
    <property type="protein sequence ID" value="CUV19803.1"/>
    <property type="molecule type" value="Genomic_DNA"/>
</dbReference>
<evidence type="ECO:0000313" key="3">
    <source>
        <dbReference type="EMBL" id="CUV19803.1"/>
    </source>
</evidence>
<feature type="transmembrane region" description="Helical" evidence="1">
    <location>
        <begin position="26"/>
        <end position="45"/>
    </location>
</feature>
<dbReference type="EMBL" id="LN899823">
    <property type="protein sequence ID" value="CUV23733.1"/>
    <property type="molecule type" value="Genomic_DNA"/>
</dbReference>
<evidence type="ECO:0000313" key="11">
    <source>
        <dbReference type="EMBL" id="UZF14817.1"/>
    </source>
</evidence>
<dbReference type="EMBL" id="CP085043">
    <property type="protein sequence ID" value="UZF14817.1"/>
    <property type="molecule type" value="Genomic_DNA"/>
</dbReference>
<dbReference type="EMBL" id="LN899824">
    <property type="protein sequence ID" value="CUV29472.1"/>
    <property type="molecule type" value="Genomic_DNA"/>
</dbReference>
<evidence type="ECO:0000313" key="12">
    <source>
        <dbReference type="Proteomes" id="UP000262427"/>
    </source>
</evidence>
<dbReference type="EMBL" id="CP025741">
    <property type="protein sequence ID" value="AYA47990.1"/>
    <property type="molecule type" value="Genomic_DNA"/>
</dbReference>
<dbReference type="EMBL" id="LN899826">
    <property type="protein sequence ID" value="CUV41566.1"/>
    <property type="molecule type" value="Genomic_DNA"/>
</dbReference>
<evidence type="ECO:0000313" key="8">
    <source>
        <dbReference type="EMBL" id="CUV46537.1"/>
    </source>
</evidence>
<gene>
    <name evidence="11" type="ORF">LH706_17755</name>
    <name evidence="3" type="ORF">PSS4_v1_1170023</name>
    <name evidence="10" type="ORF">RD1301_v1_720002</name>
    <name evidence="2" type="ORF">RSP824_16825</name>
    <name evidence="4" type="ORF">RUN1744_v1_440018</name>
    <name evidence="5" type="ORF">RUN1985_v1_420050</name>
    <name evidence="9" type="ORF">RUN215_v1_230056</name>
    <name evidence="6" type="ORF">TD1301_v1_1160012</name>
    <name evidence="7" type="ORF">TF3108_v1_810013</name>
    <name evidence="8" type="ORF">TO10_v1_610052</name>
</gene>
<dbReference type="EMBL" id="LN899825">
    <property type="protein sequence ID" value="CUV34979.1"/>
    <property type="molecule type" value="Genomic_DNA"/>
</dbReference>
<evidence type="ECO:0000313" key="10">
    <source>
        <dbReference type="EMBL" id="CUV60127.1"/>
    </source>
</evidence>
<keyword evidence="1" id="KW-1133">Transmembrane helix</keyword>
<dbReference type="Proteomes" id="UP000262427">
    <property type="component" value="Chromosome CM"/>
</dbReference>
<reference evidence="12" key="3">
    <citation type="submission" date="2018-01" db="EMBL/GenBank/DDBJ databases">
        <title>Raltonia solanacearum P824 infects blueberry.</title>
        <authorList>
            <person name="Bocsanczy A.M."/>
            <person name="Norman D.J."/>
        </authorList>
    </citation>
    <scope>NUCLEOTIDE SEQUENCE [LARGE SCALE GENOMIC DNA]</scope>
    <source>
        <strain evidence="12">P824</strain>
    </source>
</reference>
<evidence type="ECO:0000313" key="9">
    <source>
        <dbReference type="EMBL" id="CUV54156.1"/>
    </source>
</evidence>
<evidence type="ECO:0000313" key="7">
    <source>
        <dbReference type="EMBL" id="CUV41566.1"/>
    </source>
</evidence>
<dbReference type="PATRIC" id="fig|305.107.peg.3563"/>
<reference evidence="2" key="2">
    <citation type="submission" date="2018-01" db="EMBL/GenBank/DDBJ databases">
        <title>Ralstonia pseudosolanacearum P824 infects blueberry.</title>
        <authorList>
            <person name="Bocsanczy A.M."/>
            <person name="Norman D.J."/>
        </authorList>
    </citation>
    <scope>NUCLEOTIDE SEQUENCE</scope>
    <source>
        <strain evidence="2">P824</strain>
    </source>
</reference>
<evidence type="ECO:0000256" key="1">
    <source>
        <dbReference type="SAM" id="Phobius"/>
    </source>
</evidence>
<name>A0A0K1ZG16_RALSL</name>
<keyword evidence="1 9" id="KW-0812">Transmembrane</keyword>
<feature type="transmembrane region" description="Helical" evidence="1">
    <location>
        <begin position="65"/>
        <end position="88"/>
    </location>
</feature>
<reference evidence="11" key="4">
    <citation type="submission" date="2021-10" db="EMBL/GenBank/DDBJ databases">
        <title>Complete genome sequences of five Ralstonia solancearum strains isolated from sunflower.</title>
        <authorList>
            <person name="She X."/>
            <person name="He Z."/>
        </authorList>
    </citation>
    <scope>NUCLEOTIDE SEQUENCE</scope>
    <source>
        <strain evidence="11">RS638</strain>
    </source>
</reference>
<dbReference type="EMBL" id="LN899822">
    <property type="protein sequence ID" value="CUV60127.1"/>
    <property type="molecule type" value="Genomic_DNA"/>
</dbReference>
<evidence type="ECO:0000313" key="5">
    <source>
        <dbReference type="EMBL" id="CUV29472.1"/>
    </source>
</evidence>
<protein>
    <submittedName>
        <fullName evidence="9">Putative transmembrane protein</fullName>
    </submittedName>
</protein>
<proteinExistence type="predicted"/>
<sequence length="101" mass="10755">MALVGTGHHFHFHAFDGISRKTRLTWLRNAAALTCLAALIATMWVGGNLSALMHTPILDGVSPLAAVVLLACSCMAISLLSLIAAGFFQFRMEQLDTLATA</sequence>
<dbReference type="EMBL" id="LN899820">
    <property type="protein sequence ID" value="CUV54156.1"/>
    <property type="molecule type" value="Genomic_DNA"/>
</dbReference>
<accession>A0A0K1ZG16</accession>
<organism evidence="9">
    <name type="scientific">Ralstonia solanacearum</name>
    <name type="common">Pseudomonas solanacearum</name>
    <dbReference type="NCBI Taxonomy" id="305"/>
    <lineage>
        <taxon>Bacteria</taxon>
        <taxon>Pseudomonadati</taxon>
        <taxon>Pseudomonadota</taxon>
        <taxon>Betaproteobacteria</taxon>
        <taxon>Burkholderiales</taxon>
        <taxon>Burkholderiaceae</taxon>
        <taxon>Ralstonia</taxon>
        <taxon>Ralstonia solanacearum species complex</taxon>
    </lineage>
</organism>
<evidence type="ECO:0000313" key="2">
    <source>
        <dbReference type="EMBL" id="AYA47990.1"/>
    </source>
</evidence>
<dbReference type="EMBL" id="LN899827">
    <property type="protein sequence ID" value="CUV46537.1"/>
    <property type="molecule type" value="Genomic_DNA"/>
</dbReference>
<evidence type="ECO:0000313" key="6">
    <source>
        <dbReference type="EMBL" id="CUV34979.1"/>
    </source>
</evidence>
<reference evidence="9" key="1">
    <citation type="submission" date="2015-10" db="EMBL/GenBank/DDBJ databases">
        <authorList>
            <person name="Gilbert D.G."/>
        </authorList>
    </citation>
    <scope>NUCLEOTIDE SEQUENCE</scope>
    <source>
        <strain evidence="9">Phyl III-seqv23</strain>
    </source>
</reference>
<dbReference type="AlphaFoldDB" id="A0A0K1ZG16"/>
<evidence type="ECO:0000313" key="4">
    <source>
        <dbReference type="EMBL" id="CUV23733.1"/>
    </source>
</evidence>
<keyword evidence="1" id="KW-0472">Membrane</keyword>